<dbReference type="InterPro" id="IPR052337">
    <property type="entry name" value="SAT4-like"/>
</dbReference>
<dbReference type="Proteomes" id="UP000800036">
    <property type="component" value="Unassembled WGS sequence"/>
</dbReference>
<evidence type="ECO:0000256" key="4">
    <source>
        <dbReference type="ARBA" id="ARBA00023136"/>
    </source>
</evidence>
<feature type="transmembrane region" description="Helical" evidence="7">
    <location>
        <begin position="136"/>
        <end position="157"/>
    </location>
</feature>
<evidence type="ECO:0000256" key="5">
    <source>
        <dbReference type="ARBA" id="ARBA00038359"/>
    </source>
</evidence>
<evidence type="ECO:0000256" key="6">
    <source>
        <dbReference type="SAM" id="MobiDB-lite"/>
    </source>
</evidence>
<proteinExistence type="inferred from homology"/>
<feature type="region of interest" description="Disordered" evidence="6">
    <location>
        <begin position="318"/>
        <end position="403"/>
    </location>
</feature>
<feature type="domain" description="Rhodopsin" evidence="8">
    <location>
        <begin position="33"/>
        <end position="287"/>
    </location>
</feature>
<feature type="transmembrane region" description="Helical" evidence="7">
    <location>
        <begin position="49"/>
        <end position="72"/>
    </location>
</feature>
<feature type="transmembrane region" description="Helical" evidence="7">
    <location>
        <begin position="222"/>
        <end position="247"/>
    </location>
</feature>
<sequence length="420" mass="47116">MVAKGLFTPATLGPTVETTAFSLASLSTIVVLLRFYCRIWIVKKLKSYDYLIIGAVVCTWGLCLINHFQVIYGTGSGAWPADLPPPSPEFILHGVLGAAKAWYAYQIVYLLVPAFVKLSILVFYLTIATQRTFRTLVYASITFVAVYSFTMILVNAFECPRKPSLVFDPNIFVMREQWHCFNLTALYFNQAALNIFSDLFILVLPLPILIKLHMPTFKRICLLIVFSVGLLVPIAAGFRLWILSLWYDAPPDISRYYGGYILFWDAVELNTAIICASAPSLQPLFRRVFGELRSLSRGRSAYYYYGEDREGTIMTQTTIGRRGSRRLEQDPPLQTQPTAGEIQERHRGEVGSDLVVVREMDEEEDIQSRAQTFEARPSSAHSDSQPPNSPAAQHHHGIPPPKVHFFSVGAKAGQSVFGCI</sequence>
<protein>
    <recommendedName>
        <fullName evidence="8">Rhodopsin domain-containing protein</fullName>
    </recommendedName>
</protein>
<feature type="transmembrane region" description="Helical" evidence="7">
    <location>
        <begin position="20"/>
        <end position="37"/>
    </location>
</feature>
<feature type="transmembrane region" description="Helical" evidence="7">
    <location>
        <begin position="191"/>
        <end position="210"/>
    </location>
</feature>
<keyword evidence="2 7" id="KW-0812">Transmembrane</keyword>
<evidence type="ECO:0000256" key="1">
    <source>
        <dbReference type="ARBA" id="ARBA00004141"/>
    </source>
</evidence>
<dbReference type="AlphaFoldDB" id="A0A6A5V5R1"/>
<reference evidence="9" key="1">
    <citation type="journal article" date="2020" name="Stud. Mycol.">
        <title>101 Dothideomycetes genomes: a test case for predicting lifestyles and emergence of pathogens.</title>
        <authorList>
            <person name="Haridas S."/>
            <person name="Albert R."/>
            <person name="Binder M."/>
            <person name="Bloem J."/>
            <person name="Labutti K."/>
            <person name="Salamov A."/>
            <person name="Andreopoulos B."/>
            <person name="Baker S."/>
            <person name="Barry K."/>
            <person name="Bills G."/>
            <person name="Bluhm B."/>
            <person name="Cannon C."/>
            <person name="Castanera R."/>
            <person name="Culley D."/>
            <person name="Daum C."/>
            <person name="Ezra D."/>
            <person name="Gonzalez J."/>
            <person name="Henrissat B."/>
            <person name="Kuo A."/>
            <person name="Liang C."/>
            <person name="Lipzen A."/>
            <person name="Lutzoni F."/>
            <person name="Magnuson J."/>
            <person name="Mondo S."/>
            <person name="Nolan M."/>
            <person name="Ohm R."/>
            <person name="Pangilinan J."/>
            <person name="Park H.-J."/>
            <person name="Ramirez L."/>
            <person name="Alfaro M."/>
            <person name="Sun H."/>
            <person name="Tritt A."/>
            <person name="Yoshinaga Y."/>
            <person name="Zwiers L.-H."/>
            <person name="Turgeon B."/>
            <person name="Goodwin S."/>
            <person name="Spatafora J."/>
            <person name="Crous P."/>
            <person name="Grigoriev I."/>
        </authorList>
    </citation>
    <scope>NUCLEOTIDE SEQUENCE</scope>
    <source>
        <strain evidence="9">CBS 107.79</strain>
    </source>
</reference>
<evidence type="ECO:0000313" key="9">
    <source>
        <dbReference type="EMBL" id="KAF1972773.1"/>
    </source>
</evidence>
<organism evidence="9 10">
    <name type="scientific">Bimuria novae-zelandiae CBS 107.79</name>
    <dbReference type="NCBI Taxonomy" id="1447943"/>
    <lineage>
        <taxon>Eukaryota</taxon>
        <taxon>Fungi</taxon>
        <taxon>Dikarya</taxon>
        <taxon>Ascomycota</taxon>
        <taxon>Pezizomycotina</taxon>
        <taxon>Dothideomycetes</taxon>
        <taxon>Pleosporomycetidae</taxon>
        <taxon>Pleosporales</taxon>
        <taxon>Massarineae</taxon>
        <taxon>Didymosphaeriaceae</taxon>
        <taxon>Bimuria</taxon>
    </lineage>
</organism>
<dbReference type="GO" id="GO:0016020">
    <property type="term" value="C:membrane"/>
    <property type="evidence" value="ECO:0007669"/>
    <property type="project" value="UniProtKB-SubCell"/>
</dbReference>
<feature type="transmembrane region" description="Helical" evidence="7">
    <location>
        <begin position="102"/>
        <end position="124"/>
    </location>
</feature>
<comment type="similarity">
    <text evidence="5">Belongs to the SAT4 family.</text>
</comment>
<dbReference type="PANTHER" id="PTHR33048:SF123">
    <property type="entry name" value="INTEGRAL MEMBRANE PROTEIN"/>
    <property type="match status" value="1"/>
</dbReference>
<dbReference type="OrthoDB" id="3934549at2759"/>
<name>A0A6A5V5R1_9PLEO</name>
<keyword evidence="3 7" id="KW-1133">Transmembrane helix</keyword>
<dbReference type="InterPro" id="IPR049326">
    <property type="entry name" value="Rhodopsin_dom_fungi"/>
</dbReference>
<keyword evidence="4 7" id="KW-0472">Membrane</keyword>
<evidence type="ECO:0000259" key="8">
    <source>
        <dbReference type="Pfam" id="PF20684"/>
    </source>
</evidence>
<dbReference type="EMBL" id="ML976685">
    <property type="protein sequence ID" value="KAF1972773.1"/>
    <property type="molecule type" value="Genomic_DNA"/>
</dbReference>
<keyword evidence="10" id="KW-1185">Reference proteome</keyword>
<evidence type="ECO:0000256" key="2">
    <source>
        <dbReference type="ARBA" id="ARBA00022692"/>
    </source>
</evidence>
<evidence type="ECO:0000313" key="10">
    <source>
        <dbReference type="Proteomes" id="UP000800036"/>
    </source>
</evidence>
<gene>
    <name evidence="9" type="ORF">BU23DRAFT_158273</name>
</gene>
<dbReference type="PANTHER" id="PTHR33048">
    <property type="entry name" value="PTH11-LIKE INTEGRAL MEMBRANE PROTEIN (AFU_ORTHOLOGUE AFUA_5G11245)"/>
    <property type="match status" value="1"/>
</dbReference>
<comment type="subcellular location">
    <subcellularLocation>
        <location evidence="1">Membrane</location>
        <topology evidence="1">Multi-pass membrane protein</topology>
    </subcellularLocation>
</comment>
<accession>A0A6A5V5R1</accession>
<evidence type="ECO:0000256" key="7">
    <source>
        <dbReference type="SAM" id="Phobius"/>
    </source>
</evidence>
<evidence type="ECO:0000256" key="3">
    <source>
        <dbReference type="ARBA" id="ARBA00022989"/>
    </source>
</evidence>
<dbReference type="Pfam" id="PF20684">
    <property type="entry name" value="Fung_rhodopsin"/>
    <property type="match status" value="1"/>
</dbReference>